<keyword evidence="3" id="KW-1185">Reference proteome</keyword>
<proteinExistence type="predicted"/>
<evidence type="ECO:0000313" key="2">
    <source>
        <dbReference type="EMBL" id="KEP71254.1"/>
    </source>
</evidence>
<protein>
    <submittedName>
        <fullName evidence="2">Chemotaxis protein</fullName>
    </submittedName>
</protein>
<feature type="domain" description="PAS fold-3" evidence="1">
    <location>
        <begin position="37"/>
        <end position="105"/>
    </location>
</feature>
<sequence length="412" mass="46128">MNQHVDTADRHSGEVPFGLEELFYSRADTRGVIEAGNEVFRRVSGFEWPGLIGAPHKIVRHPDTPRGVFHMLWEAIQQGHPMGAYVKNRAKGGGWYWVFAVILPIDGGYLSVRLKPMSALSTQMLQFYASFAERERREKLDPERSSELLRQHANSLGFSSYISFMAHALGGELAERDRYLRRPDDPRTQILVEMNDVMARVAREQVGLLRSFDALQSVPNNMRIVASRLEPSGGPISAISENYKASSVVISARLRSFVAGDGNICDTMSREMARSLFLLGSSRLLSEMTAKYLKTDPVEGIDWDHERALLTALHQKSANDARLAMGRAAEIAAQLTQQSRDIRRQMLGLDTIRVLGRVECGRMRDNSGGLSATIDQLDEFHDDIKGRLEAIMSLSEDIEQALTSYLRRAHAA</sequence>
<evidence type="ECO:0000313" key="3">
    <source>
        <dbReference type="Proteomes" id="UP000027725"/>
    </source>
</evidence>
<dbReference type="STRING" id="1185766.SAMN05216224_101158"/>
<dbReference type="eggNOG" id="COG0840">
    <property type="taxonomic scope" value="Bacteria"/>
</dbReference>
<dbReference type="Gene3D" id="3.30.450.20">
    <property type="entry name" value="PAS domain"/>
    <property type="match status" value="1"/>
</dbReference>
<dbReference type="InterPro" id="IPR035965">
    <property type="entry name" value="PAS-like_dom_sf"/>
</dbReference>
<dbReference type="RefSeq" id="WP_051693243.1">
    <property type="nucleotide sequence ID" value="NZ_FOVB01000001.1"/>
</dbReference>
<dbReference type="AlphaFoldDB" id="A0A074TI09"/>
<reference evidence="2 3" key="1">
    <citation type="submission" date="2014-03" db="EMBL/GenBank/DDBJ databases">
        <title>The draft genome sequence of Thioclava dalianensis DLFJ1-1.</title>
        <authorList>
            <person name="Lai Q."/>
            <person name="Shao Z."/>
        </authorList>
    </citation>
    <scope>NUCLEOTIDE SEQUENCE [LARGE SCALE GENOMIC DNA]</scope>
    <source>
        <strain evidence="2 3">DLFJ1-1</strain>
    </source>
</reference>
<dbReference type="EMBL" id="JHEH01000002">
    <property type="protein sequence ID" value="KEP71254.1"/>
    <property type="molecule type" value="Genomic_DNA"/>
</dbReference>
<evidence type="ECO:0000259" key="1">
    <source>
        <dbReference type="Pfam" id="PF08447"/>
    </source>
</evidence>
<name>A0A074TI09_9RHOB</name>
<organism evidence="2 3">
    <name type="scientific">Thioclava dalianensis</name>
    <dbReference type="NCBI Taxonomy" id="1185766"/>
    <lineage>
        <taxon>Bacteria</taxon>
        <taxon>Pseudomonadati</taxon>
        <taxon>Pseudomonadota</taxon>
        <taxon>Alphaproteobacteria</taxon>
        <taxon>Rhodobacterales</taxon>
        <taxon>Paracoccaceae</taxon>
        <taxon>Thioclava</taxon>
    </lineage>
</organism>
<gene>
    <name evidence="2" type="ORF">DL1_06560</name>
</gene>
<dbReference type="CDD" id="cd00130">
    <property type="entry name" value="PAS"/>
    <property type="match status" value="1"/>
</dbReference>
<dbReference type="InterPro" id="IPR000014">
    <property type="entry name" value="PAS"/>
</dbReference>
<dbReference type="SUPFAM" id="SSF55785">
    <property type="entry name" value="PYP-like sensor domain (PAS domain)"/>
    <property type="match status" value="1"/>
</dbReference>
<dbReference type="OrthoDB" id="266313at2"/>
<dbReference type="InterPro" id="IPR013655">
    <property type="entry name" value="PAS_fold_3"/>
</dbReference>
<accession>A0A074TI09</accession>
<comment type="caution">
    <text evidence="2">The sequence shown here is derived from an EMBL/GenBank/DDBJ whole genome shotgun (WGS) entry which is preliminary data.</text>
</comment>
<dbReference type="Pfam" id="PF08447">
    <property type="entry name" value="PAS_3"/>
    <property type="match status" value="1"/>
</dbReference>
<dbReference type="Proteomes" id="UP000027725">
    <property type="component" value="Unassembled WGS sequence"/>
</dbReference>